<reference evidence="3 6" key="2">
    <citation type="submission" date="2020-08" db="EMBL/GenBank/DDBJ databases">
        <title>Sequencing the genomes of 1000 actinobacteria strains.</title>
        <authorList>
            <person name="Klenk H.-P."/>
        </authorList>
    </citation>
    <scope>NUCLEOTIDE SEQUENCE [LARGE SCALE GENOMIC DNA]</scope>
    <source>
        <strain evidence="3 6">DSM 15626</strain>
    </source>
</reference>
<dbReference type="AlphaFoldDB" id="A0A7Y4NZ26"/>
<protein>
    <submittedName>
        <fullName evidence="4">RNA polymerase</fullName>
    </submittedName>
</protein>
<gene>
    <name evidence="3" type="ORF">HNR71_003280</name>
    <name evidence="4" type="ORF">HPO96_05810</name>
</gene>
<evidence type="ECO:0000259" key="2">
    <source>
        <dbReference type="Pfam" id="PF11790"/>
    </source>
</evidence>
<dbReference type="Proteomes" id="UP000553957">
    <property type="component" value="Unassembled WGS sequence"/>
</dbReference>
<proteinExistence type="predicted"/>
<dbReference type="RefSeq" id="WP_171671609.1">
    <property type="nucleotide sequence ID" value="NZ_BAAAGT010000003.1"/>
</dbReference>
<feature type="domain" description="Asl1-like glycosyl hydrolase catalytic" evidence="2">
    <location>
        <begin position="48"/>
        <end position="263"/>
    </location>
</feature>
<evidence type="ECO:0000256" key="1">
    <source>
        <dbReference type="SAM" id="SignalP"/>
    </source>
</evidence>
<keyword evidence="5" id="KW-1185">Reference proteome</keyword>
<name>A0A7Y4NZ26_9ACTN</name>
<sequence>MRKLLLLALSTLLTLTLAVPSSAQTLAARKGVSANGVPGASQALTAVGASWYYTWAVNPQGIATPPGVEFVPMIWGRGSVTPGALAEAKANGTTLLGFNEPDMAGQANMTVQQALDLWPQLQSTGMRLGAPAVAFGGDTPGGWLDRFMAGAAQRGYRVDFIPIHWYGSDFSAAATGHLESYLNAVYNRYRKPIWLTEYALTDWSTGTARYPTQAQQVDFINRSSAMLKSKSYVERFSWFTLNTQVAPTGLCNGGTPNASGNAYRAS</sequence>
<dbReference type="Proteomes" id="UP000534306">
    <property type="component" value="Unassembled WGS sequence"/>
</dbReference>
<organism evidence="4 5">
    <name type="scientific">Kribbella sandramycini</name>
    <dbReference type="NCBI Taxonomy" id="60450"/>
    <lineage>
        <taxon>Bacteria</taxon>
        <taxon>Bacillati</taxon>
        <taxon>Actinomycetota</taxon>
        <taxon>Actinomycetes</taxon>
        <taxon>Propionibacteriales</taxon>
        <taxon>Kribbellaceae</taxon>
        <taxon>Kribbella</taxon>
    </lineage>
</organism>
<feature type="signal peptide" evidence="1">
    <location>
        <begin position="1"/>
        <end position="23"/>
    </location>
</feature>
<dbReference type="Gene3D" id="3.20.20.80">
    <property type="entry name" value="Glycosidases"/>
    <property type="match status" value="1"/>
</dbReference>
<keyword evidence="1" id="KW-0732">Signal</keyword>
<dbReference type="Pfam" id="PF11790">
    <property type="entry name" value="Glyco_hydro_cc"/>
    <property type="match status" value="1"/>
</dbReference>
<evidence type="ECO:0000313" key="6">
    <source>
        <dbReference type="Proteomes" id="UP000553957"/>
    </source>
</evidence>
<dbReference type="InterPro" id="IPR024655">
    <property type="entry name" value="Asl1_glyco_hydro_catalytic"/>
</dbReference>
<evidence type="ECO:0000313" key="5">
    <source>
        <dbReference type="Proteomes" id="UP000534306"/>
    </source>
</evidence>
<reference evidence="4 5" key="1">
    <citation type="submission" date="2020-05" db="EMBL/GenBank/DDBJ databases">
        <title>Genome sequence of Kribbella sandramycini ATCC 39419.</title>
        <authorList>
            <person name="Maclea K.S."/>
            <person name="Fair J.L."/>
        </authorList>
    </citation>
    <scope>NUCLEOTIDE SEQUENCE [LARGE SCALE GENOMIC DNA]</scope>
    <source>
        <strain evidence="4 5">ATCC 39419</strain>
    </source>
</reference>
<dbReference type="InterPro" id="IPR053183">
    <property type="entry name" value="ASL1"/>
</dbReference>
<dbReference type="SUPFAM" id="SSF51445">
    <property type="entry name" value="(Trans)glycosidases"/>
    <property type="match status" value="1"/>
</dbReference>
<dbReference type="GO" id="GO:0071966">
    <property type="term" value="P:fungal-type cell wall polysaccharide metabolic process"/>
    <property type="evidence" value="ECO:0007669"/>
    <property type="project" value="TreeGrafter"/>
</dbReference>
<accession>A0A7Y4NZ26</accession>
<dbReference type="EMBL" id="JABJRC010000001">
    <property type="protein sequence ID" value="NOL39755.1"/>
    <property type="molecule type" value="Genomic_DNA"/>
</dbReference>
<comment type="caution">
    <text evidence="4">The sequence shown here is derived from an EMBL/GenBank/DDBJ whole genome shotgun (WGS) entry which is preliminary data.</text>
</comment>
<feature type="chain" id="PRO_5044130838" evidence="1">
    <location>
        <begin position="24"/>
        <end position="266"/>
    </location>
</feature>
<evidence type="ECO:0000313" key="4">
    <source>
        <dbReference type="EMBL" id="NOL39755.1"/>
    </source>
</evidence>
<dbReference type="InterPro" id="IPR017853">
    <property type="entry name" value="GH"/>
</dbReference>
<evidence type="ECO:0000313" key="3">
    <source>
        <dbReference type="EMBL" id="MBB6567643.1"/>
    </source>
</evidence>
<dbReference type="EMBL" id="JACHKF010000001">
    <property type="protein sequence ID" value="MBB6567643.1"/>
    <property type="molecule type" value="Genomic_DNA"/>
</dbReference>
<dbReference type="PANTHER" id="PTHR34154">
    <property type="entry name" value="ALKALI-SENSITIVE LINKAGE PROTEIN 1"/>
    <property type="match status" value="1"/>
</dbReference>
<dbReference type="PANTHER" id="PTHR34154:SF3">
    <property type="entry name" value="ALKALI-SENSITIVE LINKAGE PROTEIN 1"/>
    <property type="match status" value="1"/>
</dbReference>